<feature type="region of interest" description="Disordered" evidence="1">
    <location>
        <begin position="126"/>
        <end position="207"/>
    </location>
</feature>
<dbReference type="GO" id="GO:0043622">
    <property type="term" value="P:cortical microtubule organization"/>
    <property type="evidence" value="ECO:0007669"/>
    <property type="project" value="TreeGrafter"/>
</dbReference>
<reference evidence="2" key="2">
    <citation type="submission" date="2023-06" db="EMBL/GenBank/DDBJ databases">
        <authorList>
            <person name="Ma L."/>
            <person name="Liu K.-W."/>
            <person name="Li Z."/>
            <person name="Hsiao Y.-Y."/>
            <person name="Qi Y."/>
            <person name="Fu T."/>
            <person name="Tang G."/>
            <person name="Zhang D."/>
            <person name="Sun W.-H."/>
            <person name="Liu D.-K."/>
            <person name="Li Y."/>
            <person name="Chen G.-Z."/>
            <person name="Liu X.-D."/>
            <person name="Liao X.-Y."/>
            <person name="Jiang Y.-T."/>
            <person name="Yu X."/>
            <person name="Hao Y."/>
            <person name="Huang J."/>
            <person name="Zhao X.-W."/>
            <person name="Ke S."/>
            <person name="Chen Y.-Y."/>
            <person name="Wu W.-L."/>
            <person name="Hsu J.-L."/>
            <person name="Lin Y.-F."/>
            <person name="Huang M.-D."/>
            <person name="Li C.-Y."/>
            <person name="Huang L."/>
            <person name="Wang Z.-W."/>
            <person name="Zhao X."/>
            <person name="Zhong W.-Y."/>
            <person name="Peng D.-H."/>
            <person name="Ahmad S."/>
            <person name="Lan S."/>
            <person name="Zhang J.-S."/>
            <person name="Tsai W.-C."/>
            <person name="Van De Peer Y."/>
            <person name="Liu Z.-J."/>
        </authorList>
    </citation>
    <scope>NUCLEOTIDE SEQUENCE</scope>
    <source>
        <strain evidence="2">CP</strain>
        <tissue evidence="2">Leaves</tissue>
    </source>
</reference>
<dbReference type="AlphaFoldDB" id="A0AAV9EN47"/>
<feature type="compositionally biased region" description="Low complexity" evidence="1">
    <location>
        <begin position="232"/>
        <end position="241"/>
    </location>
</feature>
<evidence type="ECO:0000256" key="1">
    <source>
        <dbReference type="SAM" id="MobiDB-lite"/>
    </source>
</evidence>
<dbReference type="Proteomes" id="UP001180020">
    <property type="component" value="Unassembled WGS sequence"/>
</dbReference>
<sequence>MNGGGRRRIFGPPTTARKDWDDDLILFHEMRKCEKERNTSLLQPVFDDFDPSNAGFAGNYPLYKMPSVKRGIGHDQFLSIDGDKNDYDWLKTPPATPLFPSLEMEASCTNLVVQREIPILHPLKPSRFSKKSETSKPMMISSTSRPKIPTSVHPKAMTTTISSRSVPPVNPRPLAPISRTTQQPKLNSSNPVKKPNTDAKPRSRGMFPMVRLRIPNHDFPGEAPPNLITSAAAVSSRASSATRGRPGDPIVRKEVPENPRRQSCSPSVTRGRRVPEFVGGGSAKNGALVIGCRMVERVMNARRLVGGGGGGGDKGSKLKCERDHVDLKRMV</sequence>
<protein>
    <submittedName>
        <fullName evidence="2">Uncharacterized protein</fullName>
    </submittedName>
</protein>
<accession>A0AAV9EN47</accession>
<proteinExistence type="predicted"/>
<dbReference type="EMBL" id="JAUJYO010000006">
    <property type="protein sequence ID" value="KAK1314506.1"/>
    <property type="molecule type" value="Genomic_DNA"/>
</dbReference>
<gene>
    <name evidence="2" type="ORF">QJS10_CPA06g01505</name>
</gene>
<reference evidence="2" key="1">
    <citation type="journal article" date="2023" name="Nat. Commun.">
        <title>Diploid and tetraploid genomes of Acorus and the evolution of monocots.</title>
        <authorList>
            <person name="Ma L."/>
            <person name="Liu K.W."/>
            <person name="Li Z."/>
            <person name="Hsiao Y.Y."/>
            <person name="Qi Y."/>
            <person name="Fu T."/>
            <person name="Tang G.D."/>
            <person name="Zhang D."/>
            <person name="Sun W.H."/>
            <person name="Liu D.K."/>
            <person name="Li Y."/>
            <person name="Chen G.Z."/>
            <person name="Liu X.D."/>
            <person name="Liao X.Y."/>
            <person name="Jiang Y.T."/>
            <person name="Yu X."/>
            <person name="Hao Y."/>
            <person name="Huang J."/>
            <person name="Zhao X.W."/>
            <person name="Ke S."/>
            <person name="Chen Y.Y."/>
            <person name="Wu W.L."/>
            <person name="Hsu J.L."/>
            <person name="Lin Y.F."/>
            <person name="Huang M.D."/>
            <person name="Li C.Y."/>
            <person name="Huang L."/>
            <person name="Wang Z.W."/>
            <person name="Zhao X."/>
            <person name="Zhong W.Y."/>
            <person name="Peng D.H."/>
            <person name="Ahmad S."/>
            <person name="Lan S."/>
            <person name="Zhang J.S."/>
            <person name="Tsai W.C."/>
            <person name="Van de Peer Y."/>
            <person name="Liu Z.J."/>
        </authorList>
    </citation>
    <scope>NUCLEOTIDE SEQUENCE</scope>
    <source>
        <strain evidence="2">CP</strain>
    </source>
</reference>
<name>A0AAV9EN47_ACOCL</name>
<feature type="region of interest" description="Disordered" evidence="1">
    <location>
        <begin position="232"/>
        <end position="276"/>
    </location>
</feature>
<organism evidence="2 3">
    <name type="scientific">Acorus calamus</name>
    <name type="common">Sweet flag</name>
    <dbReference type="NCBI Taxonomy" id="4465"/>
    <lineage>
        <taxon>Eukaryota</taxon>
        <taxon>Viridiplantae</taxon>
        <taxon>Streptophyta</taxon>
        <taxon>Embryophyta</taxon>
        <taxon>Tracheophyta</taxon>
        <taxon>Spermatophyta</taxon>
        <taxon>Magnoliopsida</taxon>
        <taxon>Liliopsida</taxon>
        <taxon>Acoraceae</taxon>
        <taxon>Acorus</taxon>
    </lineage>
</organism>
<dbReference type="PANTHER" id="PTHR31949">
    <property type="entry name" value="GASTRIC MUCIN-LIKE PROTEIN"/>
    <property type="match status" value="1"/>
</dbReference>
<comment type="caution">
    <text evidence="2">The sequence shown here is derived from an EMBL/GenBank/DDBJ whole genome shotgun (WGS) entry which is preliminary data.</text>
</comment>
<feature type="compositionally biased region" description="Polar residues" evidence="1">
    <location>
        <begin position="178"/>
        <end position="191"/>
    </location>
</feature>
<evidence type="ECO:0000313" key="2">
    <source>
        <dbReference type="EMBL" id="KAK1314506.1"/>
    </source>
</evidence>
<dbReference type="PANTHER" id="PTHR31949:SF6">
    <property type="entry name" value="DUF4005 DOMAIN-CONTAINING PROTEIN"/>
    <property type="match status" value="1"/>
</dbReference>
<keyword evidence="3" id="KW-1185">Reference proteome</keyword>
<evidence type="ECO:0000313" key="3">
    <source>
        <dbReference type="Proteomes" id="UP001180020"/>
    </source>
</evidence>
<dbReference type="GO" id="GO:0055028">
    <property type="term" value="C:cortical microtubule"/>
    <property type="evidence" value="ECO:0007669"/>
    <property type="project" value="TreeGrafter"/>
</dbReference>
<feature type="compositionally biased region" description="Basic and acidic residues" evidence="1">
    <location>
        <begin position="250"/>
        <end position="260"/>
    </location>
</feature>